<proteinExistence type="predicted"/>
<dbReference type="RefSeq" id="XP_007717446.1">
    <property type="nucleotide sequence ID" value="XM_007719256.1"/>
</dbReference>
<evidence type="ECO:0008006" key="4">
    <source>
        <dbReference type="Google" id="ProtNLM"/>
    </source>
</evidence>
<gene>
    <name evidence="2" type="ORF">COCCADRAFT_30452</name>
</gene>
<keyword evidence="3" id="KW-1185">Reference proteome</keyword>
<dbReference type="Gene3D" id="3.40.50.300">
    <property type="entry name" value="P-loop containing nucleotide triphosphate hydrolases"/>
    <property type="match status" value="1"/>
</dbReference>
<dbReference type="KEGG" id="bze:COCCADRAFT_30452"/>
<feature type="region of interest" description="Disordered" evidence="1">
    <location>
        <begin position="116"/>
        <end position="139"/>
    </location>
</feature>
<dbReference type="HOGENOM" id="CLU_1695177_0_0_1"/>
<dbReference type="Proteomes" id="UP000053841">
    <property type="component" value="Unassembled WGS sequence"/>
</dbReference>
<protein>
    <recommendedName>
        <fullName evidence="4">NB-ARC domain-containing protein</fullName>
    </recommendedName>
</protein>
<dbReference type="AlphaFoldDB" id="W6XRL7"/>
<sequence length="155" mass="17277">MLTRTRTNLGNRARQLRQQHMPCKELLQVIKKQGVDAVESASFIGRGRLIFSSSPKSFSSSSSRNTSRMNDSSYQYYMAWGGIGKTQLAVKFARPHHCRFSAVFWLDGRSEGSIKRSTSRCASKTSQRQIPKASRTYAPGGGDGIDAIVKHAMSW</sequence>
<dbReference type="OrthoDB" id="1658288at2759"/>
<evidence type="ECO:0000313" key="2">
    <source>
        <dbReference type="EMBL" id="EUC28238.1"/>
    </source>
</evidence>
<dbReference type="GeneID" id="19146758"/>
<accession>W6XRL7</accession>
<dbReference type="EMBL" id="KI964830">
    <property type="protein sequence ID" value="EUC28238.1"/>
    <property type="molecule type" value="Genomic_DNA"/>
</dbReference>
<evidence type="ECO:0000313" key="3">
    <source>
        <dbReference type="Proteomes" id="UP000053841"/>
    </source>
</evidence>
<organism evidence="2 3">
    <name type="scientific">Cochliobolus carbonum (strain 26-R-13)</name>
    <name type="common">Maize leaf spot fungus</name>
    <name type="synonym">Bipolaris zeicola</name>
    <dbReference type="NCBI Taxonomy" id="930089"/>
    <lineage>
        <taxon>Eukaryota</taxon>
        <taxon>Fungi</taxon>
        <taxon>Dikarya</taxon>
        <taxon>Ascomycota</taxon>
        <taxon>Pezizomycotina</taxon>
        <taxon>Dothideomycetes</taxon>
        <taxon>Pleosporomycetidae</taxon>
        <taxon>Pleosporales</taxon>
        <taxon>Pleosporineae</taxon>
        <taxon>Pleosporaceae</taxon>
        <taxon>Bipolaris</taxon>
    </lineage>
</organism>
<reference evidence="2 3" key="1">
    <citation type="journal article" date="2013" name="PLoS Genet.">
        <title>Comparative genome structure, secondary metabolite, and effector coding capacity across Cochliobolus pathogens.</title>
        <authorList>
            <person name="Condon B.J."/>
            <person name="Leng Y."/>
            <person name="Wu D."/>
            <person name="Bushley K.E."/>
            <person name="Ohm R.A."/>
            <person name="Otillar R."/>
            <person name="Martin J."/>
            <person name="Schackwitz W."/>
            <person name="Grimwood J."/>
            <person name="MohdZainudin N."/>
            <person name="Xue C."/>
            <person name="Wang R."/>
            <person name="Manning V.A."/>
            <person name="Dhillon B."/>
            <person name="Tu Z.J."/>
            <person name="Steffenson B.J."/>
            <person name="Salamov A."/>
            <person name="Sun H."/>
            <person name="Lowry S."/>
            <person name="LaButti K."/>
            <person name="Han J."/>
            <person name="Copeland A."/>
            <person name="Lindquist E."/>
            <person name="Barry K."/>
            <person name="Schmutz J."/>
            <person name="Baker S.E."/>
            <person name="Ciuffetti L.M."/>
            <person name="Grigoriev I.V."/>
            <person name="Zhong S."/>
            <person name="Turgeon B.G."/>
        </authorList>
    </citation>
    <scope>NUCLEOTIDE SEQUENCE [LARGE SCALE GENOMIC DNA]</scope>
    <source>
        <strain evidence="2 3">26-R-13</strain>
    </source>
</reference>
<evidence type="ECO:0000256" key="1">
    <source>
        <dbReference type="SAM" id="MobiDB-lite"/>
    </source>
</evidence>
<name>W6XRL7_COCC2</name>
<dbReference type="STRING" id="930089.W6XRL7"/>
<feature type="compositionally biased region" description="Polar residues" evidence="1">
    <location>
        <begin position="116"/>
        <end position="129"/>
    </location>
</feature>
<dbReference type="InterPro" id="IPR027417">
    <property type="entry name" value="P-loop_NTPase"/>
</dbReference>